<dbReference type="GO" id="GO:0006189">
    <property type="term" value="P:'de novo' IMP biosynthetic process"/>
    <property type="evidence" value="ECO:0007669"/>
    <property type="project" value="InterPro"/>
</dbReference>
<organism evidence="15 16">
    <name type="scientific">Platanthera zijinensis</name>
    <dbReference type="NCBI Taxonomy" id="2320716"/>
    <lineage>
        <taxon>Eukaryota</taxon>
        <taxon>Viridiplantae</taxon>
        <taxon>Streptophyta</taxon>
        <taxon>Embryophyta</taxon>
        <taxon>Tracheophyta</taxon>
        <taxon>Spermatophyta</taxon>
        <taxon>Magnoliopsida</taxon>
        <taxon>Liliopsida</taxon>
        <taxon>Asparagales</taxon>
        <taxon>Orchidaceae</taxon>
        <taxon>Orchidoideae</taxon>
        <taxon>Orchideae</taxon>
        <taxon>Orchidinae</taxon>
        <taxon>Platanthera</taxon>
    </lineage>
</organism>
<keyword evidence="16" id="KW-1185">Reference proteome</keyword>
<evidence type="ECO:0000256" key="2">
    <source>
        <dbReference type="ARBA" id="ARBA00005054"/>
    </source>
</evidence>
<dbReference type="HAMAP" id="MF_01930">
    <property type="entry name" value="PurN"/>
    <property type="match status" value="1"/>
</dbReference>
<comment type="similarity">
    <text evidence="9">Belongs to the GART family.</text>
</comment>
<name>A0AAP0C2L8_9ASPA</name>
<evidence type="ECO:0000259" key="14">
    <source>
        <dbReference type="Pfam" id="PF00551"/>
    </source>
</evidence>
<evidence type="ECO:0000256" key="7">
    <source>
        <dbReference type="ARBA" id="ARBA00022755"/>
    </source>
</evidence>
<evidence type="ECO:0000313" key="16">
    <source>
        <dbReference type="Proteomes" id="UP001418222"/>
    </source>
</evidence>
<keyword evidence="8" id="KW-0809">Transit peptide</keyword>
<keyword evidence="7" id="KW-0658">Purine biosynthesis</keyword>
<evidence type="ECO:0000256" key="12">
    <source>
        <dbReference type="ARBA" id="ARBA00047664"/>
    </source>
</evidence>
<evidence type="ECO:0000256" key="13">
    <source>
        <dbReference type="ARBA" id="ARBA00073488"/>
    </source>
</evidence>
<accession>A0AAP0C2L8</accession>
<gene>
    <name evidence="15" type="ORF">KSP39_PZI001487</name>
</gene>
<evidence type="ECO:0000256" key="3">
    <source>
        <dbReference type="ARBA" id="ARBA00012254"/>
    </source>
</evidence>
<comment type="catalytic activity">
    <reaction evidence="12">
        <text>N(1)-(5-phospho-beta-D-ribosyl)glycinamide + (6R)-10-formyltetrahydrofolate = N(2)-formyl-N(1)-(5-phospho-beta-D-ribosyl)glycinamide + (6S)-5,6,7,8-tetrahydrofolate + H(+)</text>
        <dbReference type="Rhea" id="RHEA:15053"/>
        <dbReference type="ChEBI" id="CHEBI:15378"/>
        <dbReference type="ChEBI" id="CHEBI:57453"/>
        <dbReference type="ChEBI" id="CHEBI:143788"/>
        <dbReference type="ChEBI" id="CHEBI:147286"/>
        <dbReference type="ChEBI" id="CHEBI:195366"/>
        <dbReference type="EC" id="2.1.2.2"/>
    </reaction>
</comment>
<evidence type="ECO:0000256" key="4">
    <source>
        <dbReference type="ARBA" id="ARBA00022528"/>
    </source>
</evidence>
<comment type="pathway">
    <text evidence="2">Purine metabolism; IMP biosynthesis via de novo pathway; N(2)-formyl-N(1)-(5-phospho-D-ribosyl)glycinamide from N(1)-(5-phospho-D-ribosyl)glycinamide (10-formyl THF route): step 1/1.</text>
</comment>
<keyword evidence="6" id="KW-0808">Transferase</keyword>
<dbReference type="PANTHER" id="PTHR43369:SF2">
    <property type="entry name" value="PHOSPHORIBOSYLGLYCINAMIDE FORMYLTRANSFERASE"/>
    <property type="match status" value="1"/>
</dbReference>
<comment type="caution">
    <text evidence="15">The sequence shown here is derived from an EMBL/GenBank/DDBJ whole genome shotgun (WGS) entry which is preliminary data.</text>
</comment>
<keyword evidence="5" id="KW-0934">Plastid</keyword>
<dbReference type="AlphaFoldDB" id="A0AAP0C2L8"/>
<evidence type="ECO:0000256" key="5">
    <source>
        <dbReference type="ARBA" id="ARBA00022640"/>
    </source>
</evidence>
<evidence type="ECO:0000256" key="1">
    <source>
        <dbReference type="ARBA" id="ARBA00004229"/>
    </source>
</evidence>
<dbReference type="CDD" id="cd08645">
    <property type="entry name" value="FMT_core_GART"/>
    <property type="match status" value="1"/>
</dbReference>
<dbReference type="Pfam" id="PF00551">
    <property type="entry name" value="Formyl_trans_N"/>
    <property type="match status" value="1"/>
</dbReference>
<evidence type="ECO:0000256" key="6">
    <source>
        <dbReference type="ARBA" id="ARBA00022679"/>
    </source>
</evidence>
<comment type="subcellular location">
    <subcellularLocation>
        <location evidence="1">Plastid</location>
        <location evidence="1">Chloroplast</location>
    </subcellularLocation>
</comment>
<evidence type="ECO:0000313" key="15">
    <source>
        <dbReference type="EMBL" id="KAK8957938.1"/>
    </source>
</evidence>
<dbReference type="FunFam" id="3.40.50.170:FF:000011">
    <property type="entry name" value="phosphoribosylglycinamide formyltransferase, chloroplastic"/>
    <property type="match status" value="1"/>
</dbReference>
<dbReference type="GO" id="GO:0004644">
    <property type="term" value="F:phosphoribosylglycinamide formyltransferase activity"/>
    <property type="evidence" value="ECO:0007669"/>
    <property type="project" value="UniProtKB-EC"/>
</dbReference>
<protein>
    <recommendedName>
        <fullName evidence="13">Phosphoribosylglycinamide formyltransferase, chloroplastic</fullName>
        <ecNumber evidence="3">2.1.2.2</ecNumber>
    </recommendedName>
    <alternativeName>
        <fullName evidence="11">5'-phosphoribosylglycinamide transformylase</fullName>
    </alternativeName>
    <alternativeName>
        <fullName evidence="10">GAR transformylase</fullName>
    </alternativeName>
</protein>
<evidence type="ECO:0000256" key="9">
    <source>
        <dbReference type="ARBA" id="ARBA00038440"/>
    </source>
</evidence>
<dbReference type="NCBIfam" id="TIGR00639">
    <property type="entry name" value="PurN"/>
    <property type="match status" value="1"/>
</dbReference>
<feature type="domain" description="Formyl transferase N-terminal" evidence="14">
    <location>
        <begin position="86"/>
        <end position="271"/>
    </location>
</feature>
<sequence>MDAVGSALGNRSPSDRTLNNFVRCTQYPSVRVAQHQKLEFGKICSYGNITLRKHARALKIFQCGDKVPDVSNSSEEKGWSVSPLRKNLAIFVSGGGSNFRSIHNASANGLIHGDVVVLVTDKLGCGGADYARDHDIPVIQFPKLRDSLEGLSPTDLVIFLRKLKVHYILLAGFLKLIPIELIQAYPRSILNIHPSLLPAFGGKGYYGLKVHKAVIASGARYSGPTVHFVDEHYDTGRILAQKVVPVLANDTAEQLAARVLREEHQVYAEVVSALCDERVVWREDGVPLIRSRDNPDEYL</sequence>
<evidence type="ECO:0000256" key="10">
    <source>
        <dbReference type="ARBA" id="ARBA00041324"/>
    </source>
</evidence>
<dbReference type="EMBL" id="JBBWWQ010000001">
    <property type="protein sequence ID" value="KAK8957938.1"/>
    <property type="molecule type" value="Genomic_DNA"/>
</dbReference>
<dbReference type="InterPro" id="IPR036477">
    <property type="entry name" value="Formyl_transf_N_sf"/>
</dbReference>
<reference evidence="15 16" key="1">
    <citation type="journal article" date="2022" name="Nat. Plants">
        <title>Genomes of leafy and leafless Platanthera orchids illuminate the evolution of mycoheterotrophy.</title>
        <authorList>
            <person name="Li M.H."/>
            <person name="Liu K.W."/>
            <person name="Li Z."/>
            <person name="Lu H.C."/>
            <person name="Ye Q.L."/>
            <person name="Zhang D."/>
            <person name="Wang J.Y."/>
            <person name="Li Y.F."/>
            <person name="Zhong Z.M."/>
            <person name="Liu X."/>
            <person name="Yu X."/>
            <person name="Liu D.K."/>
            <person name="Tu X.D."/>
            <person name="Liu B."/>
            <person name="Hao Y."/>
            <person name="Liao X.Y."/>
            <person name="Jiang Y.T."/>
            <person name="Sun W.H."/>
            <person name="Chen J."/>
            <person name="Chen Y.Q."/>
            <person name="Ai Y."/>
            <person name="Zhai J.W."/>
            <person name="Wu S.S."/>
            <person name="Zhou Z."/>
            <person name="Hsiao Y.Y."/>
            <person name="Wu W.L."/>
            <person name="Chen Y.Y."/>
            <person name="Lin Y.F."/>
            <person name="Hsu J.L."/>
            <person name="Li C.Y."/>
            <person name="Wang Z.W."/>
            <person name="Zhao X."/>
            <person name="Zhong W.Y."/>
            <person name="Ma X.K."/>
            <person name="Ma L."/>
            <person name="Huang J."/>
            <person name="Chen G.Z."/>
            <person name="Huang M.Z."/>
            <person name="Huang L."/>
            <person name="Peng D.H."/>
            <person name="Luo Y.B."/>
            <person name="Zou S.Q."/>
            <person name="Chen S.P."/>
            <person name="Lan S."/>
            <person name="Tsai W.C."/>
            <person name="Van de Peer Y."/>
            <person name="Liu Z.J."/>
        </authorList>
    </citation>
    <scope>NUCLEOTIDE SEQUENCE [LARGE SCALE GENOMIC DNA]</scope>
    <source>
        <strain evidence="15">Lor287</strain>
    </source>
</reference>
<dbReference type="PROSITE" id="PS00373">
    <property type="entry name" value="GART"/>
    <property type="match status" value="1"/>
</dbReference>
<dbReference type="EC" id="2.1.2.2" evidence="3"/>
<dbReference type="SUPFAM" id="SSF53328">
    <property type="entry name" value="Formyltransferase"/>
    <property type="match status" value="1"/>
</dbReference>
<proteinExistence type="inferred from homology"/>
<dbReference type="GO" id="GO:0009507">
    <property type="term" value="C:chloroplast"/>
    <property type="evidence" value="ECO:0007669"/>
    <property type="project" value="UniProtKB-SubCell"/>
</dbReference>
<evidence type="ECO:0000256" key="11">
    <source>
        <dbReference type="ARBA" id="ARBA00041682"/>
    </source>
</evidence>
<dbReference type="Gene3D" id="3.40.50.170">
    <property type="entry name" value="Formyl transferase, N-terminal domain"/>
    <property type="match status" value="1"/>
</dbReference>
<evidence type="ECO:0000256" key="8">
    <source>
        <dbReference type="ARBA" id="ARBA00022946"/>
    </source>
</evidence>
<keyword evidence="4" id="KW-0150">Chloroplast</keyword>
<dbReference type="PANTHER" id="PTHR43369">
    <property type="entry name" value="PHOSPHORIBOSYLGLYCINAMIDE FORMYLTRANSFERASE"/>
    <property type="match status" value="1"/>
</dbReference>
<dbReference type="InterPro" id="IPR001555">
    <property type="entry name" value="GART_AS"/>
</dbReference>
<dbReference type="InterPro" id="IPR002376">
    <property type="entry name" value="Formyl_transf_N"/>
</dbReference>
<dbReference type="Proteomes" id="UP001418222">
    <property type="component" value="Unassembled WGS sequence"/>
</dbReference>
<dbReference type="InterPro" id="IPR004607">
    <property type="entry name" value="GART"/>
</dbReference>